<dbReference type="Gene3D" id="3.40.50.2000">
    <property type="entry name" value="Glycogen Phosphorylase B"/>
    <property type="match status" value="2"/>
</dbReference>
<name>A0A2M8KTJ6_9BACT</name>
<sequence>MYNVKIDGGALNAHDANIYGTHTFSKELITALTHYDKINSYTIYTQENTVLTTNGARMQKIWPKIGWMKMGIAIAELMSRNKQNIFLATNQSFPLYTSGSIIGFIHGLSFMQYPHLYPDSQKRMRQQISQLMHRARHIVVSSEKVKSALTHKYPQNKNIHTIPFGIPSAFIEKNKNYKRKNLVLFVGMNHPIKNITLLIRSFKLLITNPMYSTYKLILVGVGNTRVDYLGLSQQHVVLIPHANISLLKKLYNEAACLAVSSLYESFHFPTIEALSQGTPVVACAGAVIPEIAPYVHTSKHNPNDFCKSLQNCLTSTKHIDVQTLQTTFSWRTFAKKIVALYHA</sequence>
<dbReference type="GO" id="GO:0016757">
    <property type="term" value="F:glycosyltransferase activity"/>
    <property type="evidence" value="ECO:0007669"/>
    <property type="project" value="TreeGrafter"/>
</dbReference>
<evidence type="ECO:0000256" key="1">
    <source>
        <dbReference type="ARBA" id="ARBA00022679"/>
    </source>
</evidence>
<dbReference type="Proteomes" id="UP000229554">
    <property type="component" value="Unassembled WGS sequence"/>
</dbReference>
<protein>
    <submittedName>
        <fullName evidence="2">Uncharacterized protein</fullName>
    </submittedName>
</protein>
<comment type="caution">
    <text evidence="2">The sequence shown here is derived from an EMBL/GenBank/DDBJ whole genome shotgun (WGS) entry which is preliminary data.</text>
</comment>
<dbReference type="GO" id="GO:0009103">
    <property type="term" value="P:lipopolysaccharide biosynthetic process"/>
    <property type="evidence" value="ECO:0007669"/>
    <property type="project" value="TreeGrafter"/>
</dbReference>
<evidence type="ECO:0000313" key="3">
    <source>
        <dbReference type="Proteomes" id="UP000229554"/>
    </source>
</evidence>
<dbReference type="PANTHER" id="PTHR46401">
    <property type="entry name" value="GLYCOSYLTRANSFERASE WBBK-RELATED"/>
    <property type="match status" value="1"/>
</dbReference>
<keyword evidence="1" id="KW-0808">Transferase</keyword>
<dbReference type="PANTHER" id="PTHR46401:SF2">
    <property type="entry name" value="GLYCOSYLTRANSFERASE WBBK-RELATED"/>
    <property type="match status" value="1"/>
</dbReference>
<organism evidence="2 3">
    <name type="scientific">Candidatus Roizmanbacteria bacterium CG10_big_fil_rev_8_21_14_0_10_39_6</name>
    <dbReference type="NCBI Taxonomy" id="1974853"/>
    <lineage>
        <taxon>Bacteria</taxon>
        <taxon>Candidatus Roizmaniibacteriota</taxon>
    </lineage>
</organism>
<dbReference type="EMBL" id="PFED01000021">
    <property type="protein sequence ID" value="PJE63258.1"/>
    <property type="molecule type" value="Genomic_DNA"/>
</dbReference>
<dbReference type="AlphaFoldDB" id="A0A2M8KTJ6"/>
<reference evidence="3" key="1">
    <citation type="submission" date="2017-09" db="EMBL/GenBank/DDBJ databases">
        <title>Depth-based differentiation of microbial function through sediment-hosted aquifers and enrichment of novel symbionts in the deep terrestrial subsurface.</title>
        <authorList>
            <person name="Probst A.J."/>
            <person name="Ladd B."/>
            <person name="Jarett J.K."/>
            <person name="Geller-Mcgrath D.E."/>
            <person name="Sieber C.M.K."/>
            <person name="Emerson J.B."/>
            <person name="Anantharaman K."/>
            <person name="Thomas B.C."/>
            <person name="Malmstrom R."/>
            <person name="Stieglmeier M."/>
            <person name="Klingl A."/>
            <person name="Woyke T."/>
            <person name="Ryan C.M."/>
            <person name="Banfield J.F."/>
        </authorList>
    </citation>
    <scope>NUCLEOTIDE SEQUENCE [LARGE SCALE GENOMIC DNA]</scope>
</reference>
<gene>
    <name evidence="2" type="ORF">COU88_00525</name>
</gene>
<proteinExistence type="predicted"/>
<evidence type="ECO:0000313" key="2">
    <source>
        <dbReference type="EMBL" id="PJE63258.1"/>
    </source>
</evidence>
<dbReference type="Pfam" id="PF13692">
    <property type="entry name" value="Glyco_trans_1_4"/>
    <property type="match status" value="1"/>
</dbReference>
<accession>A0A2M8KTJ6</accession>
<dbReference type="SUPFAM" id="SSF53756">
    <property type="entry name" value="UDP-Glycosyltransferase/glycogen phosphorylase"/>
    <property type="match status" value="1"/>
</dbReference>